<evidence type="ECO:0000313" key="2">
    <source>
        <dbReference type="Proteomes" id="UP001183629"/>
    </source>
</evidence>
<dbReference type="RefSeq" id="WP_310424327.1">
    <property type="nucleotide sequence ID" value="NZ_JAVDYC010000001.1"/>
</dbReference>
<dbReference type="Proteomes" id="UP001183629">
    <property type="component" value="Unassembled WGS sequence"/>
</dbReference>
<gene>
    <name evidence="1" type="ORF">J2S44_007476</name>
</gene>
<dbReference type="EMBL" id="JAVDYC010000001">
    <property type="protein sequence ID" value="MDR7327226.1"/>
    <property type="molecule type" value="Genomic_DNA"/>
</dbReference>
<sequence length="63" mass="6445">MSVALLSALDELTPRTLGELGGEPDVAFGDVQEALLSADRCPATCGPCSQGTEFCDATGRTLS</sequence>
<proteinExistence type="predicted"/>
<keyword evidence="2" id="KW-1185">Reference proteome</keyword>
<protein>
    <submittedName>
        <fullName evidence="1">Uncharacterized protein</fullName>
    </submittedName>
</protein>
<name>A0AAE3ZWR5_9ACTN</name>
<reference evidence="1 2" key="1">
    <citation type="submission" date="2023-07" db="EMBL/GenBank/DDBJ databases">
        <title>Sequencing the genomes of 1000 actinobacteria strains.</title>
        <authorList>
            <person name="Klenk H.-P."/>
        </authorList>
    </citation>
    <scope>NUCLEOTIDE SEQUENCE [LARGE SCALE GENOMIC DNA]</scope>
    <source>
        <strain evidence="1 2">DSM 44711</strain>
    </source>
</reference>
<comment type="caution">
    <text evidence="1">The sequence shown here is derived from an EMBL/GenBank/DDBJ whole genome shotgun (WGS) entry which is preliminary data.</text>
</comment>
<organism evidence="1 2">
    <name type="scientific">Catenuloplanes niger</name>
    <dbReference type="NCBI Taxonomy" id="587534"/>
    <lineage>
        <taxon>Bacteria</taxon>
        <taxon>Bacillati</taxon>
        <taxon>Actinomycetota</taxon>
        <taxon>Actinomycetes</taxon>
        <taxon>Micromonosporales</taxon>
        <taxon>Micromonosporaceae</taxon>
        <taxon>Catenuloplanes</taxon>
    </lineage>
</organism>
<dbReference type="AlphaFoldDB" id="A0AAE3ZWR5"/>
<accession>A0AAE3ZWR5</accession>
<evidence type="ECO:0000313" key="1">
    <source>
        <dbReference type="EMBL" id="MDR7327226.1"/>
    </source>
</evidence>